<sequence>MSISTSRRNAHVTFTGSGTNGYTMFNRVYDEFILKVRELFPQYKKLEFYYQLFLNIRVANHKLPARLFASSVAEHSLNIFNKNEDYFLSGVKVTKTRERAMIEETLIEEWRNMTHDQKEIIWFFLQNMLLLIMGIEEDDEEDDNLNTAEIDARRVLGLALEKDGVHFVEDSM</sequence>
<protein>
    <submittedName>
        <fullName evidence="1">Uncharacterized protein</fullName>
    </submittedName>
</protein>
<dbReference type="EMBL" id="MN739474">
    <property type="protein sequence ID" value="QHT06704.1"/>
    <property type="molecule type" value="Genomic_DNA"/>
</dbReference>
<proteinExistence type="predicted"/>
<organism evidence="1">
    <name type="scientific">viral metagenome</name>
    <dbReference type="NCBI Taxonomy" id="1070528"/>
    <lineage>
        <taxon>unclassified sequences</taxon>
        <taxon>metagenomes</taxon>
        <taxon>organismal metagenomes</taxon>
    </lineage>
</organism>
<name>A0A6C0CSM7_9ZZZZ</name>
<evidence type="ECO:0000313" key="1">
    <source>
        <dbReference type="EMBL" id="QHT06704.1"/>
    </source>
</evidence>
<dbReference type="AlphaFoldDB" id="A0A6C0CSM7"/>
<reference evidence="1" key="1">
    <citation type="journal article" date="2020" name="Nature">
        <title>Giant virus diversity and host interactions through global metagenomics.</title>
        <authorList>
            <person name="Schulz F."/>
            <person name="Roux S."/>
            <person name="Paez-Espino D."/>
            <person name="Jungbluth S."/>
            <person name="Walsh D.A."/>
            <person name="Denef V.J."/>
            <person name="McMahon K.D."/>
            <person name="Konstantinidis K.T."/>
            <person name="Eloe-Fadrosh E.A."/>
            <person name="Kyrpides N.C."/>
            <person name="Woyke T."/>
        </authorList>
    </citation>
    <scope>NUCLEOTIDE SEQUENCE</scope>
    <source>
        <strain evidence="1">GVMAG-M-3300021473-15</strain>
    </source>
</reference>
<accession>A0A6C0CSM7</accession>